<dbReference type="HOGENOM" id="CLU_2098584_0_0_1"/>
<dbReference type="AlphaFoldDB" id="A0A024S4L2"/>
<gene>
    <name evidence="2" type="ORF">M419DRAFT_11259</name>
</gene>
<feature type="region of interest" description="Disordered" evidence="1">
    <location>
        <begin position="82"/>
        <end position="116"/>
    </location>
</feature>
<reference evidence="3" key="1">
    <citation type="journal article" date="2013" name="Ind. Biotechnol.">
        <title>Comparative genomics analysis of Trichoderma reesei strains.</title>
        <authorList>
            <person name="Koike H."/>
            <person name="Aerts A."/>
            <person name="LaButti K."/>
            <person name="Grigoriev I.V."/>
            <person name="Baker S.E."/>
        </authorList>
    </citation>
    <scope>NUCLEOTIDE SEQUENCE [LARGE SCALE GENOMIC DNA]</scope>
    <source>
        <strain evidence="3">ATCC 56765 / BCRC 32924 / NRRL 11460 / Rut C-30</strain>
    </source>
</reference>
<proteinExistence type="predicted"/>
<name>A0A024S4L2_HYPJR</name>
<feature type="compositionally biased region" description="Basic and acidic residues" evidence="1">
    <location>
        <begin position="9"/>
        <end position="24"/>
    </location>
</feature>
<organism evidence="2 3">
    <name type="scientific">Hypocrea jecorina (strain ATCC 56765 / BCRC 32924 / NRRL 11460 / Rut C-30)</name>
    <name type="common">Trichoderma reesei</name>
    <dbReference type="NCBI Taxonomy" id="1344414"/>
    <lineage>
        <taxon>Eukaryota</taxon>
        <taxon>Fungi</taxon>
        <taxon>Dikarya</taxon>
        <taxon>Ascomycota</taxon>
        <taxon>Pezizomycotina</taxon>
        <taxon>Sordariomycetes</taxon>
        <taxon>Hypocreomycetidae</taxon>
        <taxon>Hypocreales</taxon>
        <taxon>Hypocreaceae</taxon>
        <taxon>Trichoderma</taxon>
    </lineage>
</organism>
<accession>A0A024S4L2</accession>
<feature type="compositionally biased region" description="Basic and acidic residues" evidence="1">
    <location>
        <begin position="102"/>
        <end position="116"/>
    </location>
</feature>
<dbReference type="KEGG" id="trr:M419DRAFT_11259"/>
<dbReference type="Proteomes" id="UP000024376">
    <property type="component" value="Unassembled WGS sequence"/>
</dbReference>
<protein>
    <submittedName>
        <fullName evidence="2">Uncharacterized protein</fullName>
    </submittedName>
</protein>
<evidence type="ECO:0000313" key="3">
    <source>
        <dbReference type="Proteomes" id="UP000024376"/>
    </source>
</evidence>
<feature type="region of interest" description="Disordered" evidence="1">
    <location>
        <begin position="1"/>
        <end position="29"/>
    </location>
</feature>
<evidence type="ECO:0000313" key="2">
    <source>
        <dbReference type="EMBL" id="ETR99156.1"/>
    </source>
</evidence>
<evidence type="ECO:0000256" key="1">
    <source>
        <dbReference type="SAM" id="MobiDB-lite"/>
    </source>
</evidence>
<sequence>MGDSAPKGEQARGGRSECRGRQRADSATSTMFLGFAQSERERARARANSRLQSGVLQQLVSGMRGSCLVSSLTLAARCFAGQDEEQAQEQSQGAGGLQSGRSKGELAARWLDRIET</sequence>
<dbReference type="EMBL" id="KI911158">
    <property type="protein sequence ID" value="ETR99156.1"/>
    <property type="molecule type" value="Genomic_DNA"/>
</dbReference>